<feature type="compositionally biased region" description="Basic and acidic residues" evidence="1">
    <location>
        <begin position="263"/>
        <end position="274"/>
    </location>
</feature>
<feature type="region of interest" description="Disordered" evidence="1">
    <location>
        <begin position="242"/>
        <end position="274"/>
    </location>
</feature>
<dbReference type="GO" id="GO:0015095">
    <property type="term" value="F:magnesium ion transmembrane transporter activity"/>
    <property type="evidence" value="ECO:0007669"/>
    <property type="project" value="TreeGrafter"/>
</dbReference>
<dbReference type="Proteomes" id="UP000235371">
    <property type="component" value="Unassembled WGS sequence"/>
</dbReference>
<dbReference type="PANTHER" id="PTHR47685:SF1">
    <property type="entry name" value="MAGNESIUM TRANSPORT PROTEIN CORA"/>
    <property type="match status" value="1"/>
</dbReference>
<evidence type="ECO:0000313" key="2">
    <source>
        <dbReference type="EMBL" id="PMD50777.1"/>
    </source>
</evidence>
<dbReference type="OrthoDB" id="3565176at2759"/>
<keyword evidence="3" id="KW-1185">Reference proteome</keyword>
<dbReference type="GeneID" id="36595698"/>
<dbReference type="EMBL" id="KZ613913">
    <property type="protein sequence ID" value="PMD50777.1"/>
    <property type="molecule type" value="Genomic_DNA"/>
</dbReference>
<reference evidence="2 3" key="1">
    <citation type="submission" date="2016-04" db="EMBL/GenBank/DDBJ databases">
        <title>A degradative enzymes factory behind the ericoid mycorrhizal symbiosis.</title>
        <authorList>
            <consortium name="DOE Joint Genome Institute"/>
            <person name="Martino E."/>
            <person name="Morin E."/>
            <person name="Grelet G."/>
            <person name="Kuo A."/>
            <person name="Kohler A."/>
            <person name="Daghino S."/>
            <person name="Barry K."/>
            <person name="Choi C."/>
            <person name="Cichocki N."/>
            <person name="Clum A."/>
            <person name="Copeland A."/>
            <person name="Hainaut M."/>
            <person name="Haridas S."/>
            <person name="Labutti K."/>
            <person name="Lindquist E."/>
            <person name="Lipzen A."/>
            <person name="Khouja H.-R."/>
            <person name="Murat C."/>
            <person name="Ohm R."/>
            <person name="Olson A."/>
            <person name="Spatafora J."/>
            <person name="Veneault-Fourrey C."/>
            <person name="Henrissat B."/>
            <person name="Grigoriev I."/>
            <person name="Martin F."/>
            <person name="Perotto S."/>
        </authorList>
    </citation>
    <scope>NUCLEOTIDE SEQUENCE [LARGE SCALE GENOMIC DNA]</scope>
    <source>
        <strain evidence="2 3">E</strain>
    </source>
</reference>
<dbReference type="PANTHER" id="PTHR47685">
    <property type="entry name" value="MAGNESIUM TRANSPORT PROTEIN CORA"/>
    <property type="match status" value="1"/>
</dbReference>
<name>A0A2J6SJ39_9HELO</name>
<dbReference type="GO" id="GO:0015087">
    <property type="term" value="F:cobalt ion transmembrane transporter activity"/>
    <property type="evidence" value="ECO:0007669"/>
    <property type="project" value="TreeGrafter"/>
</dbReference>
<evidence type="ECO:0000313" key="3">
    <source>
        <dbReference type="Proteomes" id="UP000235371"/>
    </source>
</evidence>
<dbReference type="STRING" id="1095630.A0A2J6SJ39"/>
<dbReference type="InterPro" id="IPR050829">
    <property type="entry name" value="CorA_MIT"/>
</dbReference>
<sequence>MAPKSCSAENQHTKSDDIATFFSLRYDGREDWYRKAPNKWKTQIDLETRRISDLCKSIASDKKYSRLVNQVETQREKFTRTRAGLGNDTGPPRANKLNPAPSQGERKTQSSSLGPQASFILFQDGLTIRSTSPKCQGNCPNKTVPIYELLDDEDDSPLTQKCPEGFIRYVHLTANNMSWVEKAMSRYYEEDGSEFNGYVQHCSKNRKQAEVLLHHEGWYGNVQGPPGGFHCYMRPRCFNITPEQPSIPGPREPEASSGGISETPEKKNVQDKSTKQNIALYAMMNIAKDSERRPLQSMDFTIDSELISLRTADFRKGQRPENRATILGKYLLQIASLSNIMDEYIDELALRKEIYLKSNIQLRRTLPQSNRWASDRFGDEDQAIYRGTRARSDRGKLLMVDQLNY</sequence>
<dbReference type="GO" id="GO:0015099">
    <property type="term" value="F:nickel cation transmembrane transporter activity"/>
    <property type="evidence" value="ECO:0007669"/>
    <property type="project" value="TreeGrafter"/>
</dbReference>
<dbReference type="InParanoid" id="A0A2J6SJ39"/>
<accession>A0A2J6SJ39</accession>
<dbReference type="RefSeq" id="XP_024727681.1">
    <property type="nucleotide sequence ID" value="XM_024887622.1"/>
</dbReference>
<gene>
    <name evidence="2" type="ORF">K444DRAFT_670417</name>
</gene>
<dbReference type="AlphaFoldDB" id="A0A2J6SJ39"/>
<feature type="region of interest" description="Disordered" evidence="1">
    <location>
        <begin position="75"/>
        <end position="112"/>
    </location>
</feature>
<evidence type="ECO:0000256" key="1">
    <source>
        <dbReference type="SAM" id="MobiDB-lite"/>
    </source>
</evidence>
<organism evidence="2 3">
    <name type="scientific">Hyaloscypha bicolor E</name>
    <dbReference type="NCBI Taxonomy" id="1095630"/>
    <lineage>
        <taxon>Eukaryota</taxon>
        <taxon>Fungi</taxon>
        <taxon>Dikarya</taxon>
        <taxon>Ascomycota</taxon>
        <taxon>Pezizomycotina</taxon>
        <taxon>Leotiomycetes</taxon>
        <taxon>Helotiales</taxon>
        <taxon>Hyaloscyphaceae</taxon>
        <taxon>Hyaloscypha</taxon>
        <taxon>Hyaloscypha bicolor</taxon>
    </lineage>
</organism>
<protein>
    <submittedName>
        <fullName evidence="2">Uncharacterized protein</fullName>
    </submittedName>
</protein>
<proteinExistence type="predicted"/>